<dbReference type="EMBL" id="ML978963">
    <property type="protein sequence ID" value="KAF1930613.1"/>
    <property type="molecule type" value="Genomic_DNA"/>
</dbReference>
<protein>
    <recommendedName>
        <fullName evidence="9">Oxidase cueO</fullName>
    </recommendedName>
</protein>
<feature type="compositionally biased region" description="Low complexity" evidence="3">
    <location>
        <begin position="572"/>
        <end position="590"/>
    </location>
</feature>
<dbReference type="InterPro" id="IPR045087">
    <property type="entry name" value="Cu-oxidase_fam"/>
</dbReference>
<evidence type="ECO:0000259" key="6">
    <source>
        <dbReference type="Pfam" id="PF07732"/>
    </source>
</evidence>
<dbReference type="Gene3D" id="2.60.40.420">
    <property type="entry name" value="Cupredoxins - blue copper proteins"/>
    <property type="match status" value="3"/>
</dbReference>
<gene>
    <name evidence="7" type="ORF">M421DRAFT_99886</name>
</gene>
<evidence type="ECO:0000256" key="1">
    <source>
        <dbReference type="ARBA" id="ARBA00010609"/>
    </source>
</evidence>
<keyword evidence="8" id="KW-1185">Reference proteome</keyword>
<dbReference type="GO" id="GO:0016491">
    <property type="term" value="F:oxidoreductase activity"/>
    <property type="evidence" value="ECO:0007669"/>
    <property type="project" value="InterPro"/>
</dbReference>
<dbReference type="PANTHER" id="PTHR48267:SF1">
    <property type="entry name" value="BILIRUBIN OXIDASE"/>
    <property type="match status" value="1"/>
</dbReference>
<evidence type="ECO:0008006" key="9">
    <source>
        <dbReference type="Google" id="ProtNLM"/>
    </source>
</evidence>
<proteinExistence type="inferred from homology"/>
<dbReference type="Proteomes" id="UP000800082">
    <property type="component" value="Unassembled WGS sequence"/>
</dbReference>
<dbReference type="OrthoDB" id="262547at2759"/>
<dbReference type="Pfam" id="PF07732">
    <property type="entry name" value="Cu-oxidase_3"/>
    <property type="match status" value="1"/>
</dbReference>
<feature type="compositionally biased region" description="Low complexity" evidence="3">
    <location>
        <begin position="599"/>
        <end position="628"/>
    </location>
</feature>
<keyword evidence="2" id="KW-0186">Copper</keyword>
<accession>A0A6A5RT22</accession>
<dbReference type="InterPro" id="IPR008972">
    <property type="entry name" value="Cupredoxin"/>
</dbReference>
<name>A0A6A5RT22_9PLEO</name>
<feature type="region of interest" description="Disordered" evidence="3">
    <location>
        <begin position="572"/>
        <end position="643"/>
    </location>
</feature>
<dbReference type="RefSeq" id="XP_033450861.1">
    <property type="nucleotide sequence ID" value="XM_033598814.1"/>
</dbReference>
<dbReference type="PANTHER" id="PTHR48267">
    <property type="entry name" value="CUPREDOXIN SUPERFAMILY PROTEIN"/>
    <property type="match status" value="1"/>
</dbReference>
<reference evidence="7" key="1">
    <citation type="journal article" date="2020" name="Stud. Mycol.">
        <title>101 Dothideomycetes genomes: a test case for predicting lifestyles and emergence of pathogens.</title>
        <authorList>
            <person name="Haridas S."/>
            <person name="Albert R."/>
            <person name="Binder M."/>
            <person name="Bloem J."/>
            <person name="Labutti K."/>
            <person name="Salamov A."/>
            <person name="Andreopoulos B."/>
            <person name="Baker S."/>
            <person name="Barry K."/>
            <person name="Bills G."/>
            <person name="Bluhm B."/>
            <person name="Cannon C."/>
            <person name="Castanera R."/>
            <person name="Culley D."/>
            <person name="Daum C."/>
            <person name="Ezra D."/>
            <person name="Gonzalez J."/>
            <person name="Henrissat B."/>
            <person name="Kuo A."/>
            <person name="Liang C."/>
            <person name="Lipzen A."/>
            <person name="Lutzoni F."/>
            <person name="Magnuson J."/>
            <person name="Mondo S."/>
            <person name="Nolan M."/>
            <person name="Ohm R."/>
            <person name="Pangilinan J."/>
            <person name="Park H.-J."/>
            <person name="Ramirez L."/>
            <person name="Alfaro M."/>
            <person name="Sun H."/>
            <person name="Tritt A."/>
            <person name="Yoshinaga Y."/>
            <person name="Zwiers L.-H."/>
            <person name="Turgeon B."/>
            <person name="Goodwin S."/>
            <person name="Spatafora J."/>
            <person name="Crous P."/>
            <person name="Grigoriev I."/>
        </authorList>
    </citation>
    <scope>NUCLEOTIDE SEQUENCE</scope>
    <source>
        <strain evidence="7">CBS 183.55</strain>
    </source>
</reference>
<organism evidence="7 8">
    <name type="scientific">Didymella exigua CBS 183.55</name>
    <dbReference type="NCBI Taxonomy" id="1150837"/>
    <lineage>
        <taxon>Eukaryota</taxon>
        <taxon>Fungi</taxon>
        <taxon>Dikarya</taxon>
        <taxon>Ascomycota</taxon>
        <taxon>Pezizomycotina</taxon>
        <taxon>Dothideomycetes</taxon>
        <taxon>Pleosporomycetidae</taxon>
        <taxon>Pleosporales</taxon>
        <taxon>Pleosporineae</taxon>
        <taxon>Didymellaceae</taxon>
        <taxon>Didymella</taxon>
    </lineage>
</organism>
<feature type="domain" description="Plastocyanin-like" evidence="6">
    <location>
        <begin position="74"/>
        <end position="182"/>
    </location>
</feature>
<evidence type="ECO:0000256" key="4">
    <source>
        <dbReference type="SAM" id="SignalP"/>
    </source>
</evidence>
<evidence type="ECO:0000256" key="3">
    <source>
        <dbReference type="SAM" id="MobiDB-lite"/>
    </source>
</evidence>
<dbReference type="GO" id="GO:0005507">
    <property type="term" value="F:copper ion binding"/>
    <property type="evidence" value="ECO:0007669"/>
    <property type="project" value="InterPro"/>
</dbReference>
<sequence length="643" mass="71565">MPGQYLQSGLLTLLWASSALAQGGALPWLSPVYPLYTQPLAFGSEIQPKYTVPNSDGSSLDYYEVEIKPVDVQIYPNLGKTRLVGYNGEVPGPTFRMSQGREAVVRFVNHGTLANSVHLHGSYSRAPFDGWADDTTEPGQYKDYYYPNRQNARTLWYHDHAIDHTAKNAYFGQAGFYILSDAQEDSLSLPSDKFDLPLALAAKRYNSDGSLWDPEANGETTSVFGDVIHVNGIPWPYHNVEPRKYRLRFLNTGISRSYQLYFESSDAAGKQVPFTVFASDAGLTLNPVQTNDLYISVAERWEVIFDFTSYAGKNVTLRNSRKVAADEDYNSTDQVMRFIVGNKVSDPSRGDNLPNGLPQTLRNVPFPPVHAQTEYNFKFEHSNGKWEVNGITWSNVDQRILAKPERGAVQKWTLANSGGGWSHPIHIHLVDLQITARSGGRGALMPYEKVALKDVMWLDVNEQIDVVARYAPWDGVYMFHCHNLIHEDHEMLAAFNVTALADFGYNETTHFIDPMEPRYRAVSFDDKDYTGRNGPFSESEIKKKLDFFIKLDAYNKVNEVEKALAEYWSTHTSGATGSTTRSATASATGSKTEDKSAVTATSGKTTSDGKKTTSTTAPAPTSFKTSTTGDDKQKGKNTSTSKK</sequence>
<evidence type="ECO:0000259" key="5">
    <source>
        <dbReference type="Pfam" id="PF07731"/>
    </source>
</evidence>
<dbReference type="Pfam" id="PF07731">
    <property type="entry name" value="Cu-oxidase_2"/>
    <property type="match status" value="1"/>
</dbReference>
<dbReference type="SUPFAM" id="SSF49503">
    <property type="entry name" value="Cupredoxins"/>
    <property type="match status" value="3"/>
</dbReference>
<keyword evidence="4" id="KW-0732">Signal</keyword>
<evidence type="ECO:0000313" key="8">
    <source>
        <dbReference type="Proteomes" id="UP000800082"/>
    </source>
</evidence>
<dbReference type="CDD" id="cd13889">
    <property type="entry name" value="CuRO_3_BOD"/>
    <property type="match status" value="1"/>
</dbReference>
<dbReference type="AlphaFoldDB" id="A0A6A5RT22"/>
<evidence type="ECO:0000313" key="7">
    <source>
        <dbReference type="EMBL" id="KAF1930613.1"/>
    </source>
</evidence>
<evidence type="ECO:0000256" key="2">
    <source>
        <dbReference type="ARBA" id="ARBA00023008"/>
    </source>
</evidence>
<dbReference type="GeneID" id="54356481"/>
<dbReference type="InterPro" id="IPR011706">
    <property type="entry name" value="Cu-oxidase_C"/>
</dbReference>
<feature type="signal peptide" evidence="4">
    <location>
        <begin position="1"/>
        <end position="21"/>
    </location>
</feature>
<dbReference type="InterPro" id="IPR011707">
    <property type="entry name" value="Cu-oxidase-like_N"/>
</dbReference>
<feature type="domain" description="Plastocyanin-like" evidence="5">
    <location>
        <begin position="372"/>
        <end position="498"/>
    </location>
</feature>
<comment type="similarity">
    <text evidence="1">Belongs to the multicopper oxidase family.</text>
</comment>
<feature type="chain" id="PRO_5025633194" description="Oxidase cueO" evidence="4">
    <location>
        <begin position="22"/>
        <end position="643"/>
    </location>
</feature>